<name>A0A0U4VN03_9PSED</name>
<accession>A0A0U4VN03</accession>
<dbReference type="AlphaFoldDB" id="A0A0U4VN03"/>
<organism evidence="2 3">
    <name type="scientific">Pseudomonas oryzihabitans</name>
    <dbReference type="NCBI Taxonomy" id="47885"/>
    <lineage>
        <taxon>Bacteria</taxon>
        <taxon>Pseudomonadati</taxon>
        <taxon>Pseudomonadota</taxon>
        <taxon>Gammaproteobacteria</taxon>
        <taxon>Pseudomonadales</taxon>
        <taxon>Pseudomonadaceae</taxon>
        <taxon>Pseudomonas</taxon>
    </lineage>
</organism>
<protein>
    <submittedName>
        <fullName evidence="2">Uncharacterized protein</fullName>
    </submittedName>
</protein>
<dbReference type="Proteomes" id="UP000064137">
    <property type="component" value="Chromosome"/>
</dbReference>
<dbReference type="EMBL" id="CP013987">
    <property type="protein sequence ID" value="ALZ84507.1"/>
    <property type="molecule type" value="Genomic_DNA"/>
</dbReference>
<sequence>MKTIRALRQFSHYHAGNFDQGETRPVDDYVADALVGMELAEEVSTEGKPEVKTKPATRKKDDPQ</sequence>
<dbReference type="OrthoDB" id="6631165at2"/>
<evidence type="ECO:0000256" key="1">
    <source>
        <dbReference type="SAM" id="MobiDB-lite"/>
    </source>
</evidence>
<evidence type="ECO:0000313" key="2">
    <source>
        <dbReference type="EMBL" id="ALZ84507.1"/>
    </source>
</evidence>
<gene>
    <name evidence="2" type="ORF">APT59_09940</name>
</gene>
<evidence type="ECO:0000313" key="3">
    <source>
        <dbReference type="Proteomes" id="UP000064137"/>
    </source>
</evidence>
<feature type="compositionally biased region" description="Basic and acidic residues" evidence="1">
    <location>
        <begin position="45"/>
        <end position="64"/>
    </location>
</feature>
<dbReference type="RefSeq" id="WP_059314699.1">
    <property type="nucleotide sequence ID" value="NZ_CP013987.1"/>
</dbReference>
<feature type="region of interest" description="Disordered" evidence="1">
    <location>
        <begin position="40"/>
        <end position="64"/>
    </location>
</feature>
<dbReference type="KEGG" id="por:APT59_09940"/>
<reference evidence="2 3" key="1">
    <citation type="submission" date="2016-01" db="EMBL/GenBank/DDBJ databases">
        <title>Annotation of Pseudomonas oryzihabitans USDA-ARS-USMARC-56511.</title>
        <authorList>
            <person name="Harhay G.P."/>
            <person name="Harhay D.M."/>
            <person name="Smith T.P.L."/>
            <person name="Bono J.L."/>
            <person name="Heaton M.P."/>
            <person name="Clawson M.L."/>
            <person name="Chitko-Mckown C.G."/>
            <person name="Capik S.F."/>
            <person name="DeDonder K.D."/>
            <person name="Apley M.D."/>
            <person name="Lubbers B.V."/>
            <person name="White B.J."/>
            <person name="Larson R.L."/>
        </authorList>
    </citation>
    <scope>NUCLEOTIDE SEQUENCE [LARGE SCALE GENOMIC DNA]</scope>
    <source>
        <strain evidence="2 3">USDA-ARS-USMARC-56511</strain>
    </source>
</reference>
<proteinExistence type="predicted"/>